<feature type="region of interest" description="Disordered" evidence="1">
    <location>
        <begin position="29"/>
        <end position="95"/>
    </location>
</feature>
<gene>
    <name evidence="2" type="ORF">SEMRO_140_G065580.1</name>
</gene>
<comment type="caution">
    <text evidence="2">The sequence shown here is derived from an EMBL/GenBank/DDBJ whole genome shotgun (WGS) entry which is preliminary data.</text>
</comment>
<dbReference type="Gene3D" id="3.90.1590.10">
    <property type="entry name" value="glutathione-dependent formaldehyde- activating enzyme (gfa)"/>
    <property type="match status" value="1"/>
</dbReference>
<accession>A0A9N8DH58</accession>
<evidence type="ECO:0000256" key="1">
    <source>
        <dbReference type="SAM" id="MobiDB-lite"/>
    </source>
</evidence>
<sequence>MAKDNSPHPVVPGSSCYVNKTARFNVIDLPGVSQPSKLSSPKPATTSTTTTKTAPVASSKRFEAARPKAIPASKPAPVEAPVSSTSKATGKAAARRGPPTAELECTCGNVILSIAGPPVNRLECCCVDCRLALQWCQRERGGPRFSDPAVDLIYFRNCLQIEQGGEHLEVYLIAPNKGYNTQRVIAACCGTAMVGDHPYFQQPNILVTYPDTAELTLKGGHGSHQKMMMPKRRIHDADLGHNDAMRQKLEPFPACSTRESDDDSNNNHDDPHLHQWKAKYPNYTNLQALISAIGPVQYMITDPKFQGKETEYNRQQRLAQSAAASKY</sequence>
<evidence type="ECO:0000313" key="3">
    <source>
        <dbReference type="Proteomes" id="UP001153069"/>
    </source>
</evidence>
<protein>
    <submittedName>
        <fullName evidence="2">Uncharacterized protein</fullName>
    </submittedName>
</protein>
<reference evidence="2" key="1">
    <citation type="submission" date="2020-06" db="EMBL/GenBank/DDBJ databases">
        <authorList>
            <consortium name="Plant Systems Biology data submission"/>
        </authorList>
    </citation>
    <scope>NUCLEOTIDE SEQUENCE</scope>
    <source>
        <strain evidence="2">D6</strain>
    </source>
</reference>
<proteinExistence type="predicted"/>
<keyword evidence="3" id="KW-1185">Reference proteome</keyword>
<dbReference type="OrthoDB" id="10608222at2759"/>
<evidence type="ECO:0000313" key="2">
    <source>
        <dbReference type="EMBL" id="CAB9502584.1"/>
    </source>
</evidence>
<organism evidence="2 3">
    <name type="scientific">Seminavis robusta</name>
    <dbReference type="NCBI Taxonomy" id="568900"/>
    <lineage>
        <taxon>Eukaryota</taxon>
        <taxon>Sar</taxon>
        <taxon>Stramenopiles</taxon>
        <taxon>Ochrophyta</taxon>
        <taxon>Bacillariophyta</taxon>
        <taxon>Bacillariophyceae</taxon>
        <taxon>Bacillariophycidae</taxon>
        <taxon>Naviculales</taxon>
        <taxon>Naviculaceae</taxon>
        <taxon>Seminavis</taxon>
    </lineage>
</organism>
<dbReference type="Proteomes" id="UP001153069">
    <property type="component" value="Unassembled WGS sequence"/>
</dbReference>
<feature type="compositionally biased region" description="Low complexity" evidence="1">
    <location>
        <begin position="84"/>
        <end position="95"/>
    </location>
</feature>
<dbReference type="AlphaFoldDB" id="A0A9N8DH58"/>
<name>A0A9N8DH58_9STRA</name>
<dbReference type="EMBL" id="CAICTM010000139">
    <property type="protein sequence ID" value="CAB9502584.1"/>
    <property type="molecule type" value="Genomic_DNA"/>
</dbReference>
<feature type="compositionally biased region" description="Low complexity" evidence="1">
    <location>
        <begin position="35"/>
        <end position="59"/>
    </location>
</feature>
<feature type="region of interest" description="Disordered" evidence="1">
    <location>
        <begin position="251"/>
        <end position="274"/>
    </location>
</feature>